<proteinExistence type="predicted"/>
<reference evidence="3" key="1">
    <citation type="submission" date="2018-12" db="EMBL/GenBank/DDBJ databases">
        <title>Tengunoibacter tsumagoiensis gen. nov., sp. nov., Dictyobacter kobayashii sp. nov., D. alpinus sp. nov., and D. joshuensis sp. nov. and description of Dictyobacteraceae fam. nov. within the order Ktedonobacterales isolated from Tengu-no-mugimeshi.</title>
        <authorList>
            <person name="Wang C.M."/>
            <person name="Zheng Y."/>
            <person name="Sakai Y."/>
            <person name="Toyoda A."/>
            <person name="Minakuchi Y."/>
            <person name="Abe K."/>
            <person name="Yokota A."/>
            <person name="Yabe S."/>
        </authorList>
    </citation>
    <scope>NUCLEOTIDE SEQUENCE [LARGE SCALE GENOMIC DNA]</scope>
    <source>
        <strain evidence="3">Uno3</strain>
    </source>
</reference>
<accession>A0A402A8Q1</accession>
<feature type="region of interest" description="Disordered" evidence="1">
    <location>
        <begin position="44"/>
        <end position="85"/>
    </location>
</feature>
<name>A0A402A8Q1_9CHLR</name>
<sequence length="85" mass="9434">MEVSCQPLPFGQHRQFFYAQGVGRQLQMSGVEITQKSLGPRMSAFLLQKNGQASQNEEHGNLDNEEISSPEEKPGDVRAESLSVE</sequence>
<dbReference type="EMBL" id="BIFR01000002">
    <property type="protein sequence ID" value="GCE15554.1"/>
    <property type="molecule type" value="Genomic_DNA"/>
</dbReference>
<gene>
    <name evidence="2" type="ORF">KTT_54130</name>
</gene>
<dbReference type="AlphaFoldDB" id="A0A402A8Q1"/>
<keyword evidence="3" id="KW-1185">Reference proteome</keyword>
<evidence type="ECO:0000313" key="2">
    <source>
        <dbReference type="EMBL" id="GCE15554.1"/>
    </source>
</evidence>
<comment type="caution">
    <text evidence="2">The sequence shown here is derived from an EMBL/GenBank/DDBJ whole genome shotgun (WGS) entry which is preliminary data.</text>
</comment>
<dbReference type="Proteomes" id="UP000287352">
    <property type="component" value="Unassembled WGS sequence"/>
</dbReference>
<feature type="compositionally biased region" description="Basic and acidic residues" evidence="1">
    <location>
        <begin position="70"/>
        <end position="79"/>
    </location>
</feature>
<evidence type="ECO:0000313" key="3">
    <source>
        <dbReference type="Proteomes" id="UP000287352"/>
    </source>
</evidence>
<organism evidence="2 3">
    <name type="scientific">Tengunoibacter tsumagoiensis</name>
    <dbReference type="NCBI Taxonomy" id="2014871"/>
    <lineage>
        <taxon>Bacteria</taxon>
        <taxon>Bacillati</taxon>
        <taxon>Chloroflexota</taxon>
        <taxon>Ktedonobacteria</taxon>
        <taxon>Ktedonobacterales</taxon>
        <taxon>Dictyobacteraceae</taxon>
        <taxon>Tengunoibacter</taxon>
    </lineage>
</organism>
<protein>
    <submittedName>
        <fullName evidence="2">Uncharacterized protein</fullName>
    </submittedName>
</protein>
<evidence type="ECO:0000256" key="1">
    <source>
        <dbReference type="SAM" id="MobiDB-lite"/>
    </source>
</evidence>